<dbReference type="PANTHER" id="PTHR10663">
    <property type="entry name" value="GUANYL-NUCLEOTIDE EXCHANGE FACTOR"/>
    <property type="match status" value="1"/>
</dbReference>
<feature type="region of interest" description="Disordered" evidence="2">
    <location>
        <begin position="1"/>
        <end position="89"/>
    </location>
</feature>
<dbReference type="Pfam" id="PF01369">
    <property type="entry name" value="Sec7"/>
    <property type="match status" value="1"/>
</dbReference>
<dbReference type="Pfam" id="PF15410">
    <property type="entry name" value="PH_9"/>
    <property type="match status" value="1"/>
</dbReference>
<dbReference type="InterPro" id="IPR041681">
    <property type="entry name" value="PH_9"/>
</dbReference>
<dbReference type="InterPro" id="IPR023394">
    <property type="entry name" value="Sec7_C_sf"/>
</dbReference>
<evidence type="ECO:0000313" key="5">
    <source>
        <dbReference type="Proteomes" id="UP000192596"/>
    </source>
</evidence>
<keyword evidence="5" id="KW-1185">Reference proteome</keyword>
<proteinExistence type="predicted"/>
<dbReference type="OrthoDB" id="2157641at2759"/>
<dbReference type="InParanoid" id="A0A1V8T9K1"/>
<feature type="region of interest" description="Disordered" evidence="2">
    <location>
        <begin position="1574"/>
        <end position="1604"/>
    </location>
</feature>
<sequence>MADSTSQTSPGYSVHPGIATRSSSKNVLRGGDGKSSPPSTPRNPPRRAKKGKAPAYAQSRGQEGINWERSLATDTRHSHGLSWSSTTRDSVVDNLLQSLDGLSSQMRATFESTGAQFDDFEDRQRERDRIRQAPLHAADRPAQRPRGHTYSSSLSSDLTSRIPEESPTSNFSSPPYRSRRSNSSSNVGTHLPAQKSGRAPTSRYSQLQRNLSSDTSRGAHSVLSHRQVNSQSRDEGKTSFESQGYDLVKESGRLAWGGVGRSVSMDHIYADANTRVSSVMERGRPVPSTFSSYEVPSNAAPEPMIPAGPRKMQNPNATGPVYVNQATKGSALRKTTTQSDLRSASTPMIPQDVRDRASDFVRNNSMQGNPVVPPLGERAVSTSISGGGRARDALSPHRERQGFFKRVFGGSSRTNEQPVSPHGAHEAGKENKKPSISTPNMTSSNLKNEFQQMPHSTAVTTPSYPPVSLNKKPSSFFRRRKKSASDNSLPPPLPLHLDQAKLTPAQPSPSASSLRKVMDPFLRDEDASAIMRPPLLVKTDSRPDSSTSHTGDSDSLDIFHSGYTPPPDASLGKRNPFSREPTGARPSQDSDGKLKVKVKKKKPEPVVASATSNDTDRQNSQPSGVQPDLMSPATFYSPMEESQRRISPMSSEAMATSELEQRPVSRASTGDRILASAGVSPVEPSQEMRDFAAGNNLDLHMQESSWPATERSQAETSTEANGPTRLFLQPSIDDLGKIASRKTGVSPQSSKQSSRSASVNMPGANEQAPATPSTRYHSATSLPLVQMDGNDLLRPSLDAYSMRSSSKDSGDASKERAKRIFYGDEDDVTQMEAASWLGENKTLNQRTLAAYMLMWDFAGMNVLAALRALCGKLVLKGETQQFDRIITALSSRWCECNPNHGFKAQDVVHTMLYSLILLNTDLHMADIGDKMSKSAYVKNTLPTIRRVVSDAAPGAFDETLRPATNGQTRAAIPWPEANSSGPNSPALPPDTPQERTSFDLGARPNATKRLSIRPGMFRGESDGFTPDSANSSSSNALVNSQFGGNMRAWEFEVEVVLKSFWNSIKGEPLPLLSLSVSDVRGSERNLAPGVLKRSGSVASRAPSEAASYRSKPGLRNLSMGWQGRNTRSRPKMYNPSTVGSSRTSFDDDSSMWSGVQSSTWSSKNSYGKTLASSSVGSLGHFFSPSDASYKHSIGFANALSQAIIREEGVANGVDNDSITIKGDLLEDESLTLEGAPWAKEGIVKQRHEFEATDRKAKDRTWSSDFFAVISKGKLTLFNFNTTTTKSRSLGRQRLQKTAFGSKAASIASTQVGGGDWMGNAEQIASFALRHTVAVTLPSGYNKHRYVWALRLPGGACHLFDVGTPEIAVEWVSTANYWAARLSKEPLSGGVSNIEYGWSEQVINTSLIGSAGENVSTPPSAMGNRARTHTHSSSTGNNALPRPSMQSSIRGSFDLVSTGGGTRGPKLAGDKAQLADWKQPSPSMMASQLMEVDQMKTMVAYVANAEKELEEHNELKNAIELAYSPHSHNYRRALANWQHKSEYLLREIVKFRTYIESLAAAMKARDEVLARREAAKNGGGRNVASQIFEEKGNDTTPRQSRIVGA</sequence>
<feature type="compositionally biased region" description="Low complexity" evidence="2">
    <location>
        <begin position="151"/>
        <end position="160"/>
    </location>
</feature>
<feature type="domain" description="SEC7" evidence="3">
    <location>
        <begin position="784"/>
        <end position="954"/>
    </location>
</feature>
<evidence type="ECO:0000256" key="1">
    <source>
        <dbReference type="SAM" id="Coils"/>
    </source>
</evidence>
<feature type="region of interest" description="Disordered" evidence="2">
    <location>
        <begin position="367"/>
        <end position="670"/>
    </location>
</feature>
<dbReference type="GO" id="GO:0005085">
    <property type="term" value="F:guanyl-nucleotide exchange factor activity"/>
    <property type="evidence" value="ECO:0007669"/>
    <property type="project" value="InterPro"/>
</dbReference>
<feature type="region of interest" description="Disordered" evidence="2">
    <location>
        <begin position="110"/>
        <end position="244"/>
    </location>
</feature>
<evidence type="ECO:0000313" key="4">
    <source>
        <dbReference type="EMBL" id="OQO08083.1"/>
    </source>
</evidence>
<dbReference type="Gene3D" id="2.30.29.30">
    <property type="entry name" value="Pleckstrin-homology domain (PH domain)/Phosphotyrosine-binding domain (PTB)"/>
    <property type="match status" value="1"/>
</dbReference>
<keyword evidence="1" id="KW-0175">Coiled coil</keyword>
<organism evidence="4 5">
    <name type="scientific">Cryoendolithus antarcticus</name>
    <dbReference type="NCBI Taxonomy" id="1507870"/>
    <lineage>
        <taxon>Eukaryota</taxon>
        <taxon>Fungi</taxon>
        <taxon>Dikarya</taxon>
        <taxon>Ascomycota</taxon>
        <taxon>Pezizomycotina</taxon>
        <taxon>Dothideomycetes</taxon>
        <taxon>Dothideomycetidae</taxon>
        <taxon>Cladosporiales</taxon>
        <taxon>Cladosporiaceae</taxon>
        <taxon>Cryoendolithus</taxon>
    </lineage>
</organism>
<dbReference type="PANTHER" id="PTHR10663:SF373">
    <property type="entry name" value="PH AND SEC7 DOMAIN-CONTAINING PROTEIN C11E3.11C"/>
    <property type="match status" value="1"/>
</dbReference>
<feature type="region of interest" description="Disordered" evidence="2">
    <location>
        <begin position="1117"/>
        <end position="1145"/>
    </location>
</feature>
<feature type="region of interest" description="Disordered" evidence="2">
    <location>
        <begin position="971"/>
        <end position="999"/>
    </location>
</feature>
<feature type="compositionally biased region" description="Polar residues" evidence="2">
    <location>
        <begin position="1"/>
        <end position="11"/>
    </location>
</feature>
<protein>
    <recommendedName>
        <fullName evidence="3">SEC7 domain-containing protein</fullName>
    </recommendedName>
</protein>
<reference evidence="5" key="1">
    <citation type="submission" date="2017-03" db="EMBL/GenBank/DDBJ databases">
        <title>Genomes of endolithic fungi from Antarctica.</title>
        <authorList>
            <person name="Coleine C."/>
            <person name="Masonjones S."/>
            <person name="Stajich J.E."/>
        </authorList>
    </citation>
    <scope>NUCLEOTIDE SEQUENCE [LARGE SCALE GENOMIC DNA]</scope>
    <source>
        <strain evidence="5">CCFEE 5527</strain>
    </source>
</reference>
<name>A0A1V8T9K1_9PEZI</name>
<feature type="region of interest" description="Disordered" evidence="2">
    <location>
        <begin position="741"/>
        <end position="776"/>
    </location>
</feature>
<feature type="compositionally biased region" description="Polar residues" evidence="2">
    <location>
        <begin position="609"/>
        <end position="624"/>
    </location>
</feature>
<feature type="compositionally biased region" description="Polar residues" evidence="2">
    <location>
        <begin position="434"/>
        <end position="462"/>
    </location>
</feature>
<feature type="compositionally biased region" description="Polar residues" evidence="2">
    <location>
        <begin position="202"/>
        <end position="231"/>
    </location>
</feature>
<feature type="compositionally biased region" description="Polar residues" evidence="2">
    <location>
        <begin position="702"/>
        <end position="721"/>
    </location>
</feature>
<feature type="compositionally biased region" description="Polar residues" evidence="2">
    <location>
        <begin position="1409"/>
        <end position="1418"/>
    </location>
</feature>
<dbReference type="SMART" id="SM00222">
    <property type="entry name" value="Sec7"/>
    <property type="match status" value="1"/>
</dbReference>
<dbReference type="InterPro" id="IPR011993">
    <property type="entry name" value="PH-like_dom_sf"/>
</dbReference>
<dbReference type="EMBL" id="NAJO01000013">
    <property type="protein sequence ID" value="OQO08083.1"/>
    <property type="molecule type" value="Genomic_DNA"/>
</dbReference>
<feature type="compositionally biased region" description="Basic and acidic residues" evidence="2">
    <location>
        <begin position="122"/>
        <end position="142"/>
    </location>
</feature>
<dbReference type="Proteomes" id="UP000192596">
    <property type="component" value="Unassembled WGS sequence"/>
</dbReference>
<evidence type="ECO:0000256" key="2">
    <source>
        <dbReference type="SAM" id="MobiDB-lite"/>
    </source>
</evidence>
<feature type="compositionally biased region" description="Basic and acidic residues" evidence="2">
    <location>
        <begin position="423"/>
        <end position="433"/>
    </location>
</feature>
<feature type="compositionally biased region" description="Low complexity" evidence="2">
    <location>
        <begin position="169"/>
        <end position="186"/>
    </location>
</feature>
<dbReference type="InterPro" id="IPR000904">
    <property type="entry name" value="Sec7_dom"/>
</dbReference>
<feature type="compositionally biased region" description="Basic and acidic residues" evidence="2">
    <location>
        <begin position="389"/>
        <end position="402"/>
    </location>
</feature>
<feature type="coiled-coil region" evidence="1">
    <location>
        <begin position="1494"/>
        <end position="1521"/>
    </location>
</feature>
<feature type="region of interest" description="Disordered" evidence="2">
    <location>
        <begin position="1015"/>
        <end position="1034"/>
    </location>
</feature>
<dbReference type="SUPFAM" id="SSF48425">
    <property type="entry name" value="Sec7 domain"/>
    <property type="match status" value="1"/>
</dbReference>
<feature type="compositionally biased region" description="Low complexity" evidence="2">
    <location>
        <begin position="746"/>
        <end position="758"/>
    </location>
</feature>
<feature type="compositionally biased region" description="Basic and acidic residues" evidence="2">
    <location>
        <begin position="516"/>
        <end position="526"/>
    </location>
</feature>
<dbReference type="SUPFAM" id="SSF50729">
    <property type="entry name" value="PH domain-like"/>
    <property type="match status" value="1"/>
</dbReference>
<dbReference type="GO" id="GO:0032012">
    <property type="term" value="P:regulation of ARF protein signal transduction"/>
    <property type="evidence" value="ECO:0007669"/>
    <property type="project" value="InterPro"/>
</dbReference>
<comment type="caution">
    <text evidence="4">The sequence shown here is derived from an EMBL/GenBank/DDBJ whole genome shotgun (WGS) entry which is preliminary data.</text>
</comment>
<dbReference type="Gene3D" id="1.10.1000.11">
    <property type="entry name" value="Arf Nucleotide-binding Site Opener,domain 2"/>
    <property type="match status" value="1"/>
</dbReference>
<evidence type="ECO:0000259" key="3">
    <source>
        <dbReference type="PROSITE" id="PS50190"/>
    </source>
</evidence>
<dbReference type="InterPro" id="IPR035999">
    <property type="entry name" value="Sec7_dom_sf"/>
</dbReference>
<accession>A0A1V8T9K1</accession>
<dbReference type="STRING" id="1507870.A0A1V8T9K1"/>
<dbReference type="PROSITE" id="PS50190">
    <property type="entry name" value="SEC7"/>
    <property type="match status" value="1"/>
</dbReference>
<gene>
    <name evidence="4" type="ORF">B0A48_06877</name>
</gene>
<feature type="compositionally biased region" description="Polar residues" evidence="2">
    <location>
        <begin position="1134"/>
        <end position="1143"/>
    </location>
</feature>
<feature type="region of interest" description="Disordered" evidence="2">
    <location>
        <begin position="701"/>
        <end position="727"/>
    </location>
</feature>
<feature type="compositionally biased region" description="Polar residues" evidence="2">
    <location>
        <begin position="1430"/>
        <end position="1449"/>
    </location>
</feature>
<feature type="region of interest" description="Disordered" evidence="2">
    <location>
        <begin position="1409"/>
        <end position="1474"/>
    </location>
</feature>